<dbReference type="EMBL" id="MU865983">
    <property type="protein sequence ID" value="KAK4444037.1"/>
    <property type="molecule type" value="Genomic_DNA"/>
</dbReference>
<dbReference type="Gene3D" id="3.40.50.150">
    <property type="entry name" value="Vaccinia Virus protein VP39"/>
    <property type="match status" value="1"/>
</dbReference>
<dbReference type="InterPro" id="IPR013216">
    <property type="entry name" value="Methyltransf_11"/>
</dbReference>
<dbReference type="AlphaFoldDB" id="A0AAV9G9G9"/>
<reference evidence="2" key="1">
    <citation type="journal article" date="2023" name="Mol. Phylogenet. Evol.">
        <title>Genome-scale phylogeny and comparative genomics of the fungal order Sordariales.</title>
        <authorList>
            <person name="Hensen N."/>
            <person name="Bonometti L."/>
            <person name="Westerberg I."/>
            <person name="Brannstrom I.O."/>
            <person name="Guillou S."/>
            <person name="Cros-Aarteil S."/>
            <person name="Calhoun S."/>
            <person name="Haridas S."/>
            <person name="Kuo A."/>
            <person name="Mondo S."/>
            <person name="Pangilinan J."/>
            <person name="Riley R."/>
            <person name="LaButti K."/>
            <person name="Andreopoulos B."/>
            <person name="Lipzen A."/>
            <person name="Chen C."/>
            <person name="Yan M."/>
            <person name="Daum C."/>
            <person name="Ng V."/>
            <person name="Clum A."/>
            <person name="Steindorff A."/>
            <person name="Ohm R.A."/>
            <person name="Martin F."/>
            <person name="Silar P."/>
            <person name="Natvig D.O."/>
            <person name="Lalanne C."/>
            <person name="Gautier V."/>
            <person name="Ament-Velasquez S.L."/>
            <person name="Kruys A."/>
            <person name="Hutchinson M.I."/>
            <person name="Powell A.J."/>
            <person name="Barry K."/>
            <person name="Miller A.N."/>
            <person name="Grigoriev I.V."/>
            <person name="Debuchy R."/>
            <person name="Gladieux P."/>
            <person name="Hiltunen Thoren M."/>
            <person name="Johannesson H."/>
        </authorList>
    </citation>
    <scope>NUCLEOTIDE SEQUENCE</scope>
    <source>
        <strain evidence="2">PSN243</strain>
    </source>
</reference>
<protein>
    <submittedName>
        <fullName evidence="2">Methyltransferase-like protein 7B</fullName>
    </submittedName>
</protein>
<dbReference type="GO" id="GO:0032259">
    <property type="term" value="P:methylation"/>
    <property type="evidence" value="ECO:0007669"/>
    <property type="project" value="UniProtKB-KW"/>
</dbReference>
<evidence type="ECO:0000313" key="2">
    <source>
        <dbReference type="EMBL" id="KAK4444037.1"/>
    </source>
</evidence>
<dbReference type="PANTHER" id="PTHR45036">
    <property type="entry name" value="METHYLTRANSFERASE LIKE 7B"/>
    <property type="match status" value="1"/>
</dbReference>
<accession>A0AAV9G9G9</accession>
<reference evidence="2" key="2">
    <citation type="submission" date="2023-05" db="EMBL/GenBank/DDBJ databases">
        <authorList>
            <consortium name="Lawrence Berkeley National Laboratory"/>
            <person name="Steindorff A."/>
            <person name="Hensen N."/>
            <person name="Bonometti L."/>
            <person name="Westerberg I."/>
            <person name="Brannstrom I.O."/>
            <person name="Guillou S."/>
            <person name="Cros-Aarteil S."/>
            <person name="Calhoun S."/>
            <person name="Haridas S."/>
            <person name="Kuo A."/>
            <person name="Mondo S."/>
            <person name="Pangilinan J."/>
            <person name="Riley R."/>
            <person name="Labutti K."/>
            <person name="Andreopoulos B."/>
            <person name="Lipzen A."/>
            <person name="Chen C."/>
            <person name="Yanf M."/>
            <person name="Daum C."/>
            <person name="Ng V."/>
            <person name="Clum A."/>
            <person name="Ohm R."/>
            <person name="Martin F."/>
            <person name="Silar P."/>
            <person name="Natvig D."/>
            <person name="Lalanne C."/>
            <person name="Gautier V."/>
            <person name="Ament-Velasquez S.L."/>
            <person name="Kruys A."/>
            <person name="Hutchinson M.I."/>
            <person name="Powell A.J."/>
            <person name="Barry K."/>
            <person name="Miller A.N."/>
            <person name="Grigoriev I.V."/>
            <person name="Debuchy R."/>
            <person name="Gladieux P."/>
            <person name="Thoren M.H."/>
            <person name="Johannesson H."/>
        </authorList>
    </citation>
    <scope>NUCLEOTIDE SEQUENCE</scope>
    <source>
        <strain evidence="2">PSN243</strain>
    </source>
</reference>
<gene>
    <name evidence="2" type="ORF">QBC34DRAFT_416033</name>
</gene>
<dbReference type="Pfam" id="PF08241">
    <property type="entry name" value="Methyltransf_11"/>
    <property type="match status" value="1"/>
</dbReference>
<keyword evidence="2" id="KW-0489">Methyltransferase</keyword>
<evidence type="ECO:0000259" key="1">
    <source>
        <dbReference type="Pfam" id="PF08241"/>
    </source>
</evidence>
<dbReference type="PANTHER" id="PTHR45036:SF1">
    <property type="entry name" value="METHYLTRANSFERASE LIKE 7A"/>
    <property type="match status" value="1"/>
</dbReference>
<name>A0AAV9G9G9_9PEZI</name>
<evidence type="ECO:0000313" key="3">
    <source>
        <dbReference type="Proteomes" id="UP001321760"/>
    </source>
</evidence>
<keyword evidence="3" id="KW-1185">Reference proteome</keyword>
<dbReference type="GO" id="GO:0008757">
    <property type="term" value="F:S-adenosylmethionine-dependent methyltransferase activity"/>
    <property type="evidence" value="ECO:0007669"/>
    <property type="project" value="InterPro"/>
</dbReference>
<feature type="domain" description="Methyltransferase type 11" evidence="1">
    <location>
        <begin position="81"/>
        <end position="122"/>
    </location>
</feature>
<sequence>MDDTPVPDLMLHCWGTVLQLHPRAGFEFHLFDTSRITRIVGVEPMWRFAHDLGRHIDQYQLGDIYQVLPTSCDDLDYLESAGLGPDSVDTVLSIHCLCSVPDPEATMRAMYRVLKPGGKFIFWEHHRSSDLVTELVQDLWNPIWTRVSGGCSLTTDVMAVVLAAGDWANVVIENDKKTFPFSVRPMTWGFLVKARERDRRQSRR</sequence>
<dbReference type="InterPro" id="IPR052356">
    <property type="entry name" value="Thiol_S-MT"/>
</dbReference>
<proteinExistence type="predicted"/>
<dbReference type="InterPro" id="IPR029063">
    <property type="entry name" value="SAM-dependent_MTases_sf"/>
</dbReference>
<dbReference type="Proteomes" id="UP001321760">
    <property type="component" value="Unassembled WGS sequence"/>
</dbReference>
<organism evidence="2 3">
    <name type="scientific">Podospora aff. communis PSN243</name>
    <dbReference type="NCBI Taxonomy" id="3040156"/>
    <lineage>
        <taxon>Eukaryota</taxon>
        <taxon>Fungi</taxon>
        <taxon>Dikarya</taxon>
        <taxon>Ascomycota</taxon>
        <taxon>Pezizomycotina</taxon>
        <taxon>Sordariomycetes</taxon>
        <taxon>Sordariomycetidae</taxon>
        <taxon>Sordariales</taxon>
        <taxon>Podosporaceae</taxon>
        <taxon>Podospora</taxon>
    </lineage>
</organism>
<dbReference type="SUPFAM" id="SSF53335">
    <property type="entry name" value="S-adenosyl-L-methionine-dependent methyltransferases"/>
    <property type="match status" value="1"/>
</dbReference>
<keyword evidence="2" id="KW-0808">Transferase</keyword>
<dbReference type="CDD" id="cd02440">
    <property type="entry name" value="AdoMet_MTases"/>
    <property type="match status" value="1"/>
</dbReference>
<comment type="caution">
    <text evidence="2">The sequence shown here is derived from an EMBL/GenBank/DDBJ whole genome shotgun (WGS) entry which is preliminary data.</text>
</comment>